<evidence type="ECO:0000313" key="1">
    <source>
        <dbReference type="EMBL" id="KAI9512086.1"/>
    </source>
</evidence>
<dbReference type="EMBL" id="JAGFNK010000013">
    <property type="protein sequence ID" value="KAI9512086.1"/>
    <property type="molecule type" value="Genomic_DNA"/>
</dbReference>
<reference evidence="1" key="1">
    <citation type="submission" date="2021-03" db="EMBL/GenBank/DDBJ databases">
        <title>Evolutionary priming and transition to the ectomycorrhizal habit in an iconic lineage of mushroom-forming fungi: is preadaptation a requirement?</title>
        <authorList>
            <consortium name="DOE Joint Genome Institute"/>
            <person name="Looney B.P."/>
            <person name="Miyauchi S."/>
            <person name="Morin E."/>
            <person name="Drula E."/>
            <person name="Courty P.E."/>
            <person name="Chicoki N."/>
            <person name="Fauchery L."/>
            <person name="Kohler A."/>
            <person name="Kuo A."/>
            <person name="LaButti K."/>
            <person name="Pangilinan J."/>
            <person name="Lipzen A."/>
            <person name="Riley R."/>
            <person name="Andreopoulos W."/>
            <person name="He G."/>
            <person name="Johnson J."/>
            <person name="Barry K.W."/>
            <person name="Grigoriev I.V."/>
            <person name="Nagy L."/>
            <person name="Hibbett D."/>
            <person name="Henrissat B."/>
            <person name="Matheny P.B."/>
            <person name="Labbe J."/>
            <person name="Martin A.F."/>
        </authorList>
    </citation>
    <scope>NUCLEOTIDE SEQUENCE</scope>
    <source>
        <strain evidence="1">BPL698</strain>
    </source>
</reference>
<comment type="caution">
    <text evidence="1">The sequence shown here is derived from an EMBL/GenBank/DDBJ whole genome shotgun (WGS) entry which is preliminary data.</text>
</comment>
<accession>A0ACC0ULI6</accession>
<proteinExistence type="predicted"/>
<dbReference type="Proteomes" id="UP001207468">
    <property type="component" value="Unassembled WGS sequence"/>
</dbReference>
<name>A0ACC0ULI6_9AGAM</name>
<sequence>MKLLTFTVAFALAVCSTLVSGRAIYSRSLPASCPEGGKVLEQSTVKHLGTTLSYVSGTCGAGYNAVNATKRADIEKRQTICANGECSPACENLSNYDILVSDCAYIISYLDSYGLSFELTVLPQPPISFGRPAESFILSAQGYAYWSYNTCQITIVNADYVDYTVCYAVVGYESAVAIEYCVGVTAGAVCVGQTFAIG</sequence>
<protein>
    <submittedName>
        <fullName evidence="1">Uncharacterized protein</fullName>
    </submittedName>
</protein>
<gene>
    <name evidence="1" type="ORF">F5148DRAFT_1146394</name>
</gene>
<evidence type="ECO:0000313" key="2">
    <source>
        <dbReference type="Proteomes" id="UP001207468"/>
    </source>
</evidence>
<organism evidence="1 2">
    <name type="scientific">Russula earlei</name>
    <dbReference type="NCBI Taxonomy" id="71964"/>
    <lineage>
        <taxon>Eukaryota</taxon>
        <taxon>Fungi</taxon>
        <taxon>Dikarya</taxon>
        <taxon>Basidiomycota</taxon>
        <taxon>Agaricomycotina</taxon>
        <taxon>Agaricomycetes</taxon>
        <taxon>Russulales</taxon>
        <taxon>Russulaceae</taxon>
        <taxon>Russula</taxon>
    </lineage>
</organism>
<keyword evidence="2" id="KW-1185">Reference proteome</keyword>